<dbReference type="RefSeq" id="XP_003044145.1">
    <property type="nucleotide sequence ID" value="XM_003044099.1"/>
</dbReference>
<dbReference type="InterPro" id="IPR049326">
    <property type="entry name" value="Rhodopsin_dom_fungi"/>
</dbReference>
<evidence type="ECO:0000256" key="7">
    <source>
        <dbReference type="SAM" id="Phobius"/>
    </source>
</evidence>
<keyword evidence="10" id="KW-1185">Reference proteome</keyword>
<dbReference type="EMBL" id="GG698916">
    <property type="protein sequence ID" value="EEU38432.1"/>
    <property type="molecule type" value="Genomic_DNA"/>
</dbReference>
<keyword evidence="4 7" id="KW-0472">Membrane</keyword>
<feature type="region of interest" description="Disordered" evidence="6">
    <location>
        <begin position="311"/>
        <end position="333"/>
    </location>
</feature>
<gene>
    <name evidence="9" type="ORF">NECHADRAFT_55359</name>
</gene>
<dbReference type="KEGG" id="nhe:NECHADRAFT_55359"/>
<evidence type="ECO:0000259" key="8">
    <source>
        <dbReference type="Pfam" id="PF20684"/>
    </source>
</evidence>
<evidence type="ECO:0000256" key="4">
    <source>
        <dbReference type="ARBA" id="ARBA00023136"/>
    </source>
</evidence>
<feature type="transmembrane region" description="Helical" evidence="7">
    <location>
        <begin position="173"/>
        <end position="195"/>
    </location>
</feature>
<dbReference type="HOGENOM" id="CLU_028200_0_3_1"/>
<feature type="transmembrane region" description="Helical" evidence="7">
    <location>
        <begin position="46"/>
        <end position="67"/>
    </location>
</feature>
<name>C7ZBV2_FUSV7</name>
<evidence type="ECO:0000256" key="3">
    <source>
        <dbReference type="ARBA" id="ARBA00022989"/>
    </source>
</evidence>
<comment type="similarity">
    <text evidence="5">Belongs to the SAT4 family.</text>
</comment>
<dbReference type="PANTHER" id="PTHR33048:SF47">
    <property type="entry name" value="INTEGRAL MEMBRANE PROTEIN-RELATED"/>
    <property type="match status" value="1"/>
</dbReference>
<keyword evidence="2 7" id="KW-0812">Transmembrane</keyword>
<keyword evidence="3 7" id="KW-1133">Transmembrane helix</keyword>
<dbReference type="InterPro" id="IPR052337">
    <property type="entry name" value="SAT4-like"/>
</dbReference>
<dbReference type="VEuPathDB" id="FungiDB:NECHADRAFT_55359"/>
<feature type="transmembrane region" description="Helical" evidence="7">
    <location>
        <begin position="13"/>
        <end position="34"/>
    </location>
</feature>
<dbReference type="OMA" id="ILILPMW"/>
<dbReference type="GeneID" id="9670530"/>
<dbReference type="eggNOG" id="ENOG502SRVW">
    <property type="taxonomic scope" value="Eukaryota"/>
</dbReference>
<comment type="subcellular location">
    <subcellularLocation>
        <location evidence="1">Membrane</location>
        <topology evidence="1">Multi-pass membrane protein</topology>
    </subcellularLocation>
</comment>
<dbReference type="PANTHER" id="PTHR33048">
    <property type="entry name" value="PTH11-LIKE INTEGRAL MEMBRANE PROTEIN (AFU_ORTHOLOGUE AFUA_5G11245)"/>
    <property type="match status" value="1"/>
</dbReference>
<proteinExistence type="inferred from homology"/>
<sequence length="387" mass="43293">MSSTEKESKQVEIQAAVFITFAIATIVMGLRLLSRRLKRIPLSWDDYFAICCYGMAIAWIVIIPYWVTGGLGLHIQDITDRPMEEVLYQSKLLLFIAELFYAAALFFAKLSILSLYWRIFNVTSIRLPIQILFGCSVVWMIFRLFMGIFHCVPVHAFWDSSAGGSCAIEDKKFFFGTTLVHAVIDIAILVLPMMEIGKLQLPLMQKIGIMLMFTFGFFICGAAIVVIVAARQFNDKSPDLTWNICTIVIWATVEVNLVNVSACLPTIRPACKYLFCCQSPQTHTGASSNSYANNYSRSQTKQSIRLDTIHKSKANDESSSTHQLADSDDDRRRSVSDFESHALDRFGNNTSTITGSRHLGASQPDLGSIFGGIMVKNETTVRISQRG</sequence>
<dbReference type="InParanoid" id="C7ZBV2"/>
<reference evidence="9 10" key="1">
    <citation type="journal article" date="2009" name="PLoS Genet.">
        <title>The genome of Nectria haematococca: contribution of supernumerary chromosomes to gene expansion.</title>
        <authorList>
            <person name="Coleman J.J."/>
            <person name="Rounsley S.D."/>
            <person name="Rodriguez-Carres M."/>
            <person name="Kuo A."/>
            <person name="Wasmann C.C."/>
            <person name="Grimwood J."/>
            <person name="Schmutz J."/>
            <person name="Taga M."/>
            <person name="White G.J."/>
            <person name="Zhou S."/>
            <person name="Schwartz D.C."/>
            <person name="Freitag M."/>
            <person name="Ma L.J."/>
            <person name="Danchin E.G."/>
            <person name="Henrissat B."/>
            <person name="Coutinho P.M."/>
            <person name="Nelson D.R."/>
            <person name="Straney D."/>
            <person name="Napoli C.A."/>
            <person name="Barker B.M."/>
            <person name="Gribskov M."/>
            <person name="Rep M."/>
            <person name="Kroken S."/>
            <person name="Molnar I."/>
            <person name="Rensing C."/>
            <person name="Kennell J.C."/>
            <person name="Zamora J."/>
            <person name="Farman M.L."/>
            <person name="Selker E.U."/>
            <person name="Salamov A."/>
            <person name="Shapiro H."/>
            <person name="Pangilinan J."/>
            <person name="Lindquist E."/>
            <person name="Lamers C."/>
            <person name="Grigoriev I.V."/>
            <person name="Geiser D.M."/>
            <person name="Covert S.F."/>
            <person name="Temporini E."/>
            <person name="Vanetten H.D."/>
        </authorList>
    </citation>
    <scope>NUCLEOTIDE SEQUENCE [LARGE SCALE GENOMIC DNA]</scope>
    <source>
        <strain evidence="10">ATCC MYA-4622 / CBS 123669 / FGSC 9596 / NRRL 45880 / 77-13-4</strain>
    </source>
</reference>
<evidence type="ECO:0000256" key="5">
    <source>
        <dbReference type="ARBA" id="ARBA00038359"/>
    </source>
</evidence>
<dbReference type="Pfam" id="PF20684">
    <property type="entry name" value="Fung_rhodopsin"/>
    <property type="match status" value="1"/>
</dbReference>
<feature type="transmembrane region" description="Helical" evidence="7">
    <location>
        <begin position="92"/>
        <end position="119"/>
    </location>
</feature>
<dbReference type="AlphaFoldDB" id="C7ZBV2"/>
<evidence type="ECO:0000313" key="9">
    <source>
        <dbReference type="EMBL" id="EEU38432.1"/>
    </source>
</evidence>
<dbReference type="OrthoDB" id="5421689at2759"/>
<evidence type="ECO:0000256" key="2">
    <source>
        <dbReference type="ARBA" id="ARBA00022692"/>
    </source>
</evidence>
<evidence type="ECO:0000313" key="10">
    <source>
        <dbReference type="Proteomes" id="UP000005206"/>
    </source>
</evidence>
<feature type="transmembrane region" description="Helical" evidence="7">
    <location>
        <begin position="131"/>
        <end position="158"/>
    </location>
</feature>
<organism evidence="9 10">
    <name type="scientific">Fusarium vanettenii (strain ATCC MYA-4622 / CBS 123669 / FGSC 9596 / NRRL 45880 / 77-13-4)</name>
    <name type="common">Fusarium solani subsp. pisi</name>
    <dbReference type="NCBI Taxonomy" id="660122"/>
    <lineage>
        <taxon>Eukaryota</taxon>
        <taxon>Fungi</taxon>
        <taxon>Dikarya</taxon>
        <taxon>Ascomycota</taxon>
        <taxon>Pezizomycotina</taxon>
        <taxon>Sordariomycetes</taxon>
        <taxon>Hypocreomycetidae</taxon>
        <taxon>Hypocreales</taxon>
        <taxon>Nectriaceae</taxon>
        <taxon>Fusarium</taxon>
        <taxon>Fusarium solani species complex</taxon>
        <taxon>Fusarium vanettenii</taxon>
    </lineage>
</organism>
<evidence type="ECO:0000256" key="1">
    <source>
        <dbReference type="ARBA" id="ARBA00004141"/>
    </source>
</evidence>
<dbReference type="GO" id="GO:0016020">
    <property type="term" value="C:membrane"/>
    <property type="evidence" value="ECO:0007669"/>
    <property type="project" value="UniProtKB-SubCell"/>
</dbReference>
<feature type="domain" description="Rhodopsin" evidence="8">
    <location>
        <begin position="30"/>
        <end position="271"/>
    </location>
</feature>
<evidence type="ECO:0000256" key="6">
    <source>
        <dbReference type="SAM" id="MobiDB-lite"/>
    </source>
</evidence>
<feature type="transmembrane region" description="Helical" evidence="7">
    <location>
        <begin position="207"/>
        <end position="230"/>
    </location>
</feature>
<dbReference type="Proteomes" id="UP000005206">
    <property type="component" value="Chromosome 14"/>
</dbReference>
<accession>C7ZBV2</accession>
<protein>
    <recommendedName>
        <fullName evidence="8">Rhodopsin domain-containing protein</fullName>
    </recommendedName>
</protein>